<accession>A0A8J6N4C1</accession>
<evidence type="ECO:0000256" key="5">
    <source>
        <dbReference type="ARBA" id="ARBA00022553"/>
    </source>
</evidence>
<evidence type="ECO:0000259" key="15">
    <source>
        <dbReference type="PROSITE" id="PS50109"/>
    </source>
</evidence>
<keyword evidence="9" id="KW-0418">Kinase</keyword>
<dbReference type="SMART" id="SM00091">
    <property type="entry name" value="PAS"/>
    <property type="match status" value="2"/>
</dbReference>
<dbReference type="InterPro" id="IPR003594">
    <property type="entry name" value="HATPase_dom"/>
</dbReference>
<evidence type="ECO:0000256" key="12">
    <source>
        <dbReference type="ARBA" id="ARBA00023012"/>
    </source>
</evidence>
<evidence type="ECO:0000256" key="11">
    <source>
        <dbReference type="ARBA" id="ARBA00022989"/>
    </source>
</evidence>
<dbReference type="Pfam" id="PF00512">
    <property type="entry name" value="HisKA"/>
    <property type="match status" value="1"/>
</dbReference>
<feature type="domain" description="PAS" evidence="16">
    <location>
        <begin position="353"/>
        <end position="423"/>
    </location>
</feature>
<dbReference type="InterPro" id="IPR003661">
    <property type="entry name" value="HisK_dim/P_dom"/>
</dbReference>
<name>A0A8J6N4C1_9BACT</name>
<keyword evidence="10" id="KW-0067">ATP-binding</keyword>
<dbReference type="InterPro" id="IPR036890">
    <property type="entry name" value="HATPase_C_sf"/>
</dbReference>
<keyword evidence="12" id="KW-0902">Two-component regulatory system</keyword>
<comment type="caution">
    <text evidence="18">The sequence shown here is derived from an EMBL/GenBank/DDBJ whole genome shotgun (WGS) entry which is preliminary data.</text>
</comment>
<evidence type="ECO:0000259" key="16">
    <source>
        <dbReference type="PROSITE" id="PS50112"/>
    </source>
</evidence>
<keyword evidence="13 14" id="KW-0472">Membrane</keyword>
<dbReference type="CDD" id="cd00082">
    <property type="entry name" value="HisKA"/>
    <property type="match status" value="1"/>
</dbReference>
<dbReference type="PROSITE" id="PS50112">
    <property type="entry name" value="PAS"/>
    <property type="match status" value="1"/>
</dbReference>
<dbReference type="InterPro" id="IPR000700">
    <property type="entry name" value="PAS-assoc_C"/>
</dbReference>
<dbReference type="InterPro" id="IPR004358">
    <property type="entry name" value="Sig_transdc_His_kin-like_C"/>
</dbReference>
<dbReference type="PANTHER" id="PTHR42878">
    <property type="entry name" value="TWO-COMPONENT HISTIDINE KINASE"/>
    <property type="match status" value="1"/>
</dbReference>
<dbReference type="GO" id="GO:0030295">
    <property type="term" value="F:protein kinase activator activity"/>
    <property type="evidence" value="ECO:0007669"/>
    <property type="project" value="TreeGrafter"/>
</dbReference>
<dbReference type="InterPro" id="IPR001610">
    <property type="entry name" value="PAC"/>
</dbReference>
<keyword evidence="11 14" id="KW-1133">Transmembrane helix</keyword>
<dbReference type="GO" id="GO:0007234">
    <property type="term" value="P:osmosensory signaling via phosphorelay pathway"/>
    <property type="evidence" value="ECO:0007669"/>
    <property type="project" value="TreeGrafter"/>
</dbReference>
<sequence>MKRTAIICIVALLLTAAGALFIYKEHLLVKVDIEARFNERQLILTKLISRKTELAVDNVGHRMAIASQIASIINGDEKCPASLEKLYVDLKEKNVTLLFRLDKRGIATHCLPADKLKGAIGKDFSFRPYFREIKRTGKPYISRTLLAGGEKYVDVEGRFKTIFIVVPLYDNGKFAGVLGASIDFVSILKESIRVEMTETGRTGYCWAIDDRAIFVVHPIKEFIGRNAFIARKERAPDISLESIDRIMREKMMKGESGTDTYTSGWHSGQKGEIKKLIAYAPVYLGARQYSVALTTPAAEVTLMSRKNFENTLLTMALIIATMLSGLLYILSLDRRRIKALKKETELAKEIKESRDYLQNLLETANDLIYTVDIDGRFTYLNPRIKDYGYTPGELLGKRFLTILTEKHRGKRFEKSIGEKVRQTYNVEVRKKEGAVRICRVSTSPLTNQEGNVIGLFATVRDRTEHEHAKAEAIHLKEYSEKIVASIPSSLLVLDKDLNIKSVNRTYNEIRSAESKKSDNVVGKNIKEIFPADLLKKEGFLKTLNEVMETGETRRLYGVKHTSSDHPEKILNIAASGIRRAEAEEEEEEEDIILVIQDVTERARLTEELREKNKELESFAYTISHDLRSPIVSIQGFSSILLSDFQDKLDDTGKRCLTRIQANVRQMEILIDDLLEFSKIGRIAGAFEDIPSTEIIIDVLDVLSTQLKKRGIKVNVQSSLPVIHCERIRIYQVFENLILNSIKYMGNTESPVIEVGCKKTDSFHEFYVKDNGIGIDPKYHQRIFKIFQRLKEVDTKGTGIGLAIVERIAEIHGGSVRVESEKGKGATFYFTVPEKEPGIRDRK</sequence>
<dbReference type="Proteomes" id="UP000603545">
    <property type="component" value="Unassembled WGS sequence"/>
</dbReference>
<keyword evidence="8" id="KW-0547">Nucleotide-binding</keyword>
<dbReference type="SUPFAM" id="SSF103190">
    <property type="entry name" value="Sensory domain-like"/>
    <property type="match status" value="1"/>
</dbReference>
<dbReference type="EC" id="2.7.13.3" evidence="3"/>
<dbReference type="InterPro" id="IPR050351">
    <property type="entry name" value="BphY/WalK/GraS-like"/>
</dbReference>
<dbReference type="EMBL" id="JACNLL010000044">
    <property type="protein sequence ID" value="MBC8199265.1"/>
    <property type="molecule type" value="Genomic_DNA"/>
</dbReference>
<keyword evidence="7 14" id="KW-0812">Transmembrane</keyword>
<keyword evidence="4" id="KW-1003">Cell membrane</keyword>
<dbReference type="SMART" id="SM00387">
    <property type="entry name" value="HATPase_c"/>
    <property type="match status" value="1"/>
</dbReference>
<dbReference type="GO" id="GO:0000156">
    <property type="term" value="F:phosphorelay response regulator activity"/>
    <property type="evidence" value="ECO:0007669"/>
    <property type="project" value="TreeGrafter"/>
</dbReference>
<evidence type="ECO:0000256" key="10">
    <source>
        <dbReference type="ARBA" id="ARBA00022840"/>
    </source>
</evidence>
<evidence type="ECO:0000256" key="1">
    <source>
        <dbReference type="ARBA" id="ARBA00000085"/>
    </source>
</evidence>
<dbReference type="InterPro" id="IPR005467">
    <property type="entry name" value="His_kinase_dom"/>
</dbReference>
<evidence type="ECO:0000313" key="18">
    <source>
        <dbReference type="EMBL" id="MBC8199265.1"/>
    </source>
</evidence>
<evidence type="ECO:0000256" key="6">
    <source>
        <dbReference type="ARBA" id="ARBA00022679"/>
    </source>
</evidence>
<comment type="subcellular location">
    <subcellularLocation>
        <location evidence="2">Cell membrane</location>
        <topology evidence="2">Multi-pass membrane protein</topology>
    </subcellularLocation>
</comment>
<evidence type="ECO:0000256" key="13">
    <source>
        <dbReference type="ARBA" id="ARBA00023136"/>
    </source>
</evidence>
<dbReference type="NCBIfam" id="TIGR00229">
    <property type="entry name" value="sensory_box"/>
    <property type="match status" value="1"/>
</dbReference>
<keyword evidence="5" id="KW-0597">Phosphoprotein</keyword>
<evidence type="ECO:0000259" key="17">
    <source>
        <dbReference type="PROSITE" id="PS50113"/>
    </source>
</evidence>
<dbReference type="Gene3D" id="3.30.450.20">
    <property type="entry name" value="PAS domain"/>
    <property type="match status" value="3"/>
</dbReference>
<dbReference type="InterPro" id="IPR000014">
    <property type="entry name" value="PAS"/>
</dbReference>
<dbReference type="CDD" id="cd12912">
    <property type="entry name" value="PDC2_MCP_like"/>
    <property type="match status" value="1"/>
</dbReference>
<keyword evidence="6" id="KW-0808">Transferase</keyword>
<gene>
    <name evidence="18" type="ORF">H8E80_04370</name>
</gene>
<dbReference type="FunFam" id="3.30.565.10:FF:000006">
    <property type="entry name" value="Sensor histidine kinase WalK"/>
    <property type="match status" value="1"/>
</dbReference>
<dbReference type="GO" id="GO:0005886">
    <property type="term" value="C:plasma membrane"/>
    <property type="evidence" value="ECO:0007669"/>
    <property type="project" value="UniProtKB-SubCell"/>
</dbReference>
<feature type="domain" description="Histidine kinase" evidence="15">
    <location>
        <begin position="621"/>
        <end position="835"/>
    </location>
</feature>
<dbReference type="InterPro" id="IPR035965">
    <property type="entry name" value="PAS-like_dom_sf"/>
</dbReference>
<dbReference type="PROSITE" id="PS50113">
    <property type="entry name" value="PAC"/>
    <property type="match status" value="1"/>
</dbReference>
<dbReference type="GO" id="GO:0005524">
    <property type="term" value="F:ATP binding"/>
    <property type="evidence" value="ECO:0007669"/>
    <property type="project" value="UniProtKB-KW"/>
</dbReference>
<dbReference type="CDD" id="cd12914">
    <property type="entry name" value="PDC1_DGC_like"/>
    <property type="match status" value="1"/>
</dbReference>
<evidence type="ECO:0000256" key="9">
    <source>
        <dbReference type="ARBA" id="ARBA00022777"/>
    </source>
</evidence>
<evidence type="ECO:0000313" key="19">
    <source>
        <dbReference type="Proteomes" id="UP000603545"/>
    </source>
</evidence>
<dbReference type="PROSITE" id="PS50109">
    <property type="entry name" value="HIS_KIN"/>
    <property type="match status" value="1"/>
</dbReference>
<dbReference type="PANTHER" id="PTHR42878:SF15">
    <property type="entry name" value="BACTERIOPHYTOCHROME"/>
    <property type="match status" value="1"/>
</dbReference>
<dbReference type="SUPFAM" id="SSF47384">
    <property type="entry name" value="Homodimeric domain of signal transducing histidine kinase"/>
    <property type="match status" value="1"/>
</dbReference>
<dbReference type="InterPro" id="IPR013656">
    <property type="entry name" value="PAS_4"/>
</dbReference>
<dbReference type="Pfam" id="PF02743">
    <property type="entry name" value="dCache_1"/>
    <property type="match status" value="1"/>
</dbReference>
<dbReference type="SUPFAM" id="SSF55785">
    <property type="entry name" value="PYP-like sensor domain (PAS domain)"/>
    <property type="match status" value="2"/>
</dbReference>
<proteinExistence type="predicted"/>
<dbReference type="SMART" id="SM00086">
    <property type="entry name" value="PAC"/>
    <property type="match status" value="1"/>
</dbReference>
<comment type="catalytic activity">
    <reaction evidence="1">
        <text>ATP + protein L-histidine = ADP + protein N-phospho-L-histidine.</text>
        <dbReference type="EC" id="2.7.13.3"/>
    </reaction>
</comment>
<dbReference type="SMART" id="SM00388">
    <property type="entry name" value="HisKA"/>
    <property type="match status" value="1"/>
</dbReference>
<dbReference type="InterPro" id="IPR036097">
    <property type="entry name" value="HisK_dim/P_sf"/>
</dbReference>
<evidence type="ECO:0000256" key="3">
    <source>
        <dbReference type="ARBA" id="ARBA00012438"/>
    </source>
</evidence>
<feature type="transmembrane region" description="Helical" evidence="14">
    <location>
        <begin position="312"/>
        <end position="332"/>
    </location>
</feature>
<dbReference type="InterPro" id="IPR029151">
    <property type="entry name" value="Sensor-like_sf"/>
</dbReference>
<dbReference type="Pfam" id="PF02518">
    <property type="entry name" value="HATPase_c"/>
    <property type="match status" value="1"/>
</dbReference>
<dbReference type="PRINTS" id="PR00344">
    <property type="entry name" value="BCTRLSENSOR"/>
</dbReference>
<dbReference type="CDD" id="cd00130">
    <property type="entry name" value="PAS"/>
    <property type="match status" value="1"/>
</dbReference>
<evidence type="ECO:0000256" key="7">
    <source>
        <dbReference type="ARBA" id="ARBA00022692"/>
    </source>
</evidence>
<dbReference type="Pfam" id="PF08448">
    <property type="entry name" value="PAS_4"/>
    <property type="match status" value="2"/>
</dbReference>
<protein>
    <recommendedName>
        <fullName evidence="3">histidine kinase</fullName>
        <ecNumber evidence="3">2.7.13.3</ecNumber>
    </recommendedName>
</protein>
<evidence type="ECO:0000256" key="4">
    <source>
        <dbReference type="ARBA" id="ARBA00022475"/>
    </source>
</evidence>
<dbReference type="SUPFAM" id="SSF55874">
    <property type="entry name" value="ATPase domain of HSP90 chaperone/DNA topoisomerase II/histidine kinase"/>
    <property type="match status" value="1"/>
</dbReference>
<organism evidence="18 19">
    <name type="scientific">Candidatus Desulfaltia bathyphila</name>
    <dbReference type="NCBI Taxonomy" id="2841697"/>
    <lineage>
        <taxon>Bacteria</taxon>
        <taxon>Pseudomonadati</taxon>
        <taxon>Thermodesulfobacteriota</taxon>
        <taxon>Desulfobacteria</taxon>
        <taxon>Desulfobacterales</taxon>
        <taxon>Desulfobacterales incertae sedis</taxon>
        <taxon>Candidatus Desulfaltia</taxon>
    </lineage>
</organism>
<reference evidence="18 19" key="1">
    <citation type="submission" date="2020-08" db="EMBL/GenBank/DDBJ databases">
        <title>Bridging the membrane lipid divide: bacteria of the FCB group superphylum have the potential to synthesize archaeal ether lipids.</title>
        <authorList>
            <person name="Villanueva L."/>
            <person name="Von Meijenfeldt F.A.B."/>
            <person name="Westbye A.B."/>
            <person name="Yadav S."/>
            <person name="Hopmans E.C."/>
            <person name="Dutilh B.E."/>
            <person name="Sinninghe Damste J.S."/>
        </authorList>
    </citation>
    <scope>NUCLEOTIDE SEQUENCE [LARGE SCALE GENOMIC DNA]</scope>
    <source>
        <strain evidence="18">NIOZ-UU82</strain>
    </source>
</reference>
<evidence type="ECO:0000256" key="14">
    <source>
        <dbReference type="SAM" id="Phobius"/>
    </source>
</evidence>
<dbReference type="Gene3D" id="3.30.565.10">
    <property type="entry name" value="Histidine kinase-like ATPase, C-terminal domain"/>
    <property type="match status" value="1"/>
</dbReference>
<dbReference type="AlphaFoldDB" id="A0A8J6N4C1"/>
<dbReference type="InterPro" id="IPR033479">
    <property type="entry name" value="dCache_1"/>
</dbReference>
<dbReference type="Gene3D" id="1.10.287.130">
    <property type="match status" value="1"/>
</dbReference>
<dbReference type="GO" id="GO:0000155">
    <property type="term" value="F:phosphorelay sensor kinase activity"/>
    <property type="evidence" value="ECO:0007669"/>
    <property type="project" value="InterPro"/>
</dbReference>
<evidence type="ECO:0000256" key="2">
    <source>
        <dbReference type="ARBA" id="ARBA00004651"/>
    </source>
</evidence>
<evidence type="ECO:0000256" key="8">
    <source>
        <dbReference type="ARBA" id="ARBA00022741"/>
    </source>
</evidence>
<feature type="domain" description="PAC" evidence="17">
    <location>
        <begin position="422"/>
        <end position="474"/>
    </location>
</feature>